<keyword evidence="3 6" id="KW-0694">RNA-binding</keyword>
<comment type="function">
    <text evidence="6">One of the early assembly proteins it binds 23S rRNA. One of the proteins that surrounds the polypeptide exit tunnel on the outside of the ribosome. Forms the main docking site for trigger factor binding to the ribosome.</text>
</comment>
<dbReference type="FunFam" id="3.30.70.330:FF:000001">
    <property type="entry name" value="50S ribosomal protein L23"/>
    <property type="match status" value="1"/>
</dbReference>
<reference evidence="7 8" key="1">
    <citation type="submission" date="2016-10" db="EMBL/GenBank/DDBJ databases">
        <authorList>
            <person name="de Groot N.N."/>
        </authorList>
    </citation>
    <scope>NUCLEOTIDE SEQUENCE [LARGE SCALE GENOMIC DNA]</scope>
    <source>
        <strain evidence="7 8">DSM 20475</strain>
    </source>
</reference>
<keyword evidence="8" id="KW-1185">Reference proteome</keyword>
<comment type="subunit">
    <text evidence="6">Part of the 50S ribosomal subunit. Contacts protein L29, and trigger factor when it is bound to the ribosome.</text>
</comment>
<dbReference type="PANTHER" id="PTHR11620">
    <property type="entry name" value="60S RIBOSOMAL PROTEIN L23A"/>
    <property type="match status" value="1"/>
</dbReference>
<dbReference type="NCBIfam" id="NF004363">
    <property type="entry name" value="PRK05738.2-4"/>
    <property type="match status" value="1"/>
</dbReference>
<dbReference type="Gene3D" id="3.30.70.330">
    <property type="match status" value="1"/>
</dbReference>
<dbReference type="GO" id="GO:0006412">
    <property type="term" value="P:translation"/>
    <property type="evidence" value="ECO:0007669"/>
    <property type="project" value="UniProtKB-UniRule"/>
</dbReference>
<dbReference type="InterPro" id="IPR013025">
    <property type="entry name" value="Ribosomal_uL23-like"/>
</dbReference>
<dbReference type="EMBL" id="FNAF01000002">
    <property type="protein sequence ID" value="SDD26630.1"/>
    <property type="molecule type" value="Genomic_DNA"/>
</dbReference>
<keyword evidence="4 6" id="KW-0689">Ribosomal protein</keyword>
<accession>A0A1G6TC32</accession>
<evidence type="ECO:0000256" key="1">
    <source>
        <dbReference type="ARBA" id="ARBA00006700"/>
    </source>
</evidence>
<dbReference type="HAMAP" id="MF_01369_B">
    <property type="entry name" value="Ribosomal_uL23_B"/>
    <property type="match status" value="1"/>
</dbReference>
<dbReference type="InterPro" id="IPR012677">
    <property type="entry name" value="Nucleotide-bd_a/b_plait_sf"/>
</dbReference>
<evidence type="ECO:0000313" key="8">
    <source>
        <dbReference type="Proteomes" id="UP000198995"/>
    </source>
</evidence>
<evidence type="ECO:0000256" key="3">
    <source>
        <dbReference type="ARBA" id="ARBA00022884"/>
    </source>
</evidence>
<evidence type="ECO:0000256" key="6">
    <source>
        <dbReference type="HAMAP-Rule" id="MF_01369"/>
    </source>
</evidence>
<dbReference type="GO" id="GO:0005840">
    <property type="term" value="C:ribosome"/>
    <property type="evidence" value="ECO:0007669"/>
    <property type="project" value="UniProtKB-KW"/>
</dbReference>
<proteinExistence type="inferred from homology"/>
<evidence type="ECO:0000313" key="7">
    <source>
        <dbReference type="EMBL" id="SDD26630.1"/>
    </source>
</evidence>
<dbReference type="GO" id="GO:0019843">
    <property type="term" value="F:rRNA binding"/>
    <property type="evidence" value="ECO:0007669"/>
    <property type="project" value="UniProtKB-UniRule"/>
</dbReference>
<comment type="similarity">
    <text evidence="1 6">Belongs to the universal ribosomal protein uL23 family.</text>
</comment>
<dbReference type="STRING" id="2741.SAMN04489866_102114"/>
<dbReference type="GO" id="GO:1990904">
    <property type="term" value="C:ribonucleoprotein complex"/>
    <property type="evidence" value="ECO:0007669"/>
    <property type="project" value="UniProtKB-KW"/>
</dbReference>
<organism evidence="7 8">
    <name type="scientific">Peptococcus niger</name>
    <dbReference type="NCBI Taxonomy" id="2741"/>
    <lineage>
        <taxon>Bacteria</taxon>
        <taxon>Bacillati</taxon>
        <taxon>Bacillota</taxon>
        <taxon>Clostridia</taxon>
        <taxon>Eubacteriales</taxon>
        <taxon>Peptococcaceae</taxon>
        <taxon>Peptococcus</taxon>
    </lineage>
</organism>
<sequence length="95" mass="10702">MKLARDIIIKPIITEKSVDLMQENKYCFKVASDANKIEIQKAIEEIFKVHVVRVNTMNVKGKKKRVGRSVGMTSGYQKAIVTLAEGDSIEIFEGM</sequence>
<keyword evidence="2 6" id="KW-0699">rRNA-binding</keyword>
<dbReference type="GO" id="GO:0003735">
    <property type="term" value="F:structural constituent of ribosome"/>
    <property type="evidence" value="ECO:0007669"/>
    <property type="project" value="InterPro"/>
</dbReference>
<name>A0A1G6TC32_PEPNI</name>
<dbReference type="RefSeq" id="WP_091791135.1">
    <property type="nucleotide sequence ID" value="NZ_FNAF01000002.1"/>
</dbReference>
<protein>
    <recommendedName>
        <fullName evidence="6">Large ribosomal subunit protein uL23</fullName>
    </recommendedName>
</protein>
<evidence type="ECO:0000256" key="2">
    <source>
        <dbReference type="ARBA" id="ARBA00022730"/>
    </source>
</evidence>
<dbReference type="NCBIfam" id="NF004366">
    <property type="entry name" value="PRK05738.3-2"/>
    <property type="match status" value="1"/>
</dbReference>
<evidence type="ECO:0000256" key="4">
    <source>
        <dbReference type="ARBA" id="ARBA00022980"/>
    </source>
</evidence>
<dbReference type="InterPro" id="IPR012678">
    <property type="entry name" value="Ribosomal_uL23/eL15/eS24_sf"/>
</dbReference>
<gene>
    <name evidence="6" type="primary">rplW</name>
    <name evidence="7" type="ORF">SAMN04489866_102114</name>
</gene>
<dbReference type="SUPFAM" id="SSF54189">
    <property type="entry name" value="Ribosomal proteins S24e, L23 and L15e"/>
    <property type="match status" value="1"/>
</dbReference>
<keyword evidence="5 6" id="KW-0687">Ribonucleoprotein</keyword>
<dbReference type="NCBIfam" id="NF004359">
    <property type="entry name" value="PRK05738.1-3"/>
    <property type="match status" value="1"/>
</dbReference>
<dbReference type="OrthoDB" id="9793353at2"/>
<dbReference type="Pfam" id="PF00276">
    <property type="entry name" value="Ribosomal_L23"/>
    <property type="match status" value="1"/>
</dbReference>
<dbReference type="AlphaFoldDB" id="A0A1G6TC32"/>
<dbReference type="Proteomes" id="UP000198995">
    <property type="component" value="Unassembled WGS sequence"/>
</dbReference>
<evidence type="ECO:0000256" key="5">
    <source>
        <dbReference type="ARBA" id="ARBA00023274"/>
    </source>
</evidence>